<keyword evidence="3" id="KW-1185">Reference proteome</keyword>
<feature type="chain" id="PRO_5039456521" description="Surface layer protein A domain-containing protein" evidence="1">
    <location>
        <begin position="21"/>
        <end position="186"/>
    </location>
</feature>
<gene>
    <name evidence="2" type="ORF">LrDSM24759_12470</name>
</gene>
<dbReference type="RefSeq" id="WP_117118664.1">
    <property type="nucleotide sequence ID" value="NZ_BFBY01000011.1"/>
</dbReference>
<dbReference type="Proteomes" id="UP000257317">
    <property type="component" value="Unassembled WGS sequence"/>
</dbReference>
<feature type="signal peptide" evidence="1">
    <location>
        <begin position="1"/>
        <end position="20"/>
    </location>
</feature>
<evidence type="ECO:0000313" key="3">
    <source>
        <dbReference type="Proteomes" id="UP000257317"/>
    </source>
</evidence>
<evidence type="ECO:0000256" key="1">
    <source>
        <dbReference type="SAM" id="SignalP"/>
    </source>
</evidence>
<evidence type="ECO:0008006" key="4">
    <source>
        <dbReference type="Google" id="ProtNLM"/>
    </source>
</evidence>
<reference evidence="3" key="1">
    <citation type="submission" date="2018-03" db="EMBL/GenBank/DDBJ databases">
        <title>New taxa in the Lactobacillus gasseri group.</title>
        <authorList>
            <person name="Tanizawa Y."/>
            <person name="Tohno M."/>
            <person name="Endo A."/>
            <person name="Arita M."/>
        </authorList>
    </citation>
    <scope>NUCLEOTIDE SEQUENCE [LARGE SCALE GENOMIC DNA]</scope>
    <source>
        <strain evidence="3">DSM 24759</strain>
    </source>
</reference>
<proteinExistence type="predicted"/>
<organism evidence="2 3">
    <name type="scientific">Lactobacillus rodentium</name>
    <dbReference type="NCBI Taxonomy" id="947835"/>
    <lineage>
        <taxon>Bacteria</taxon>
        <taxon>Bacillati</taxon>
        <taxon>Bacillota</taxon>
        <taxon>Bacilli</taxon>
        <taxon>Lactobacillales</taxon>
        <taxon>Lactobacillaceae</taxon>
        <taxon>Lactobacillus</taxon>
    </lineage>
</organism>
<dbReference type="OrthoDB" id="2327594at2"/>
<keyword evidence="1" id="KW-0732">Signal</keyword>
<comment type="caution">
    <text evidence="2">The sequence shown here is derived from an EMBL/GenBank/DDBJ whole genome shotgun (WGS) entry which is preliminary data.</text>
</comment>
<name>A0A2Z6TBC6_9LACO</name>
<evidence type="ECO:0000313" key="2">
    <source>
        <dbReference type="EMBL" id="GBG05333.1"/>
    </source>
</evidence>
<accession>A0A2Z6TBC6</accession>
<dbReference type="EMBL" id="BFBY01000011">
    <property type="protein sequence ID" value="GBG05333.1"/>
    <property type="molecule type" value="Genomic_DNA"/>
</dbReference>
<sequence>MKFTTFLSAGLVATSISTVASNTTTHAATPATTITQTYQLQGIATVTYHTPIVVWSHPGQHPIHKYLPTHSSWRYFKVVQTADGQSWYNLGGNQWIPGKYVNFNQDPAIGRQAPIVSNRSVATVTAARGARIYRNVSVAGGTKAVATNRILRHGSRWKIFATINNGVPAYNLGGNQWVYATDVSVN</sequence>
<protein>
    <recommendedName>
        <fullName evidence="4">Surface layer protein A domain-containing protein</fullName>
    </recommendedName>
</protein>
<dbReference type="AlphaFoldDB" id="A0A2Z6TBC6"/>